<evidence type="ECO:0000256" key="1">
    <source>
        <dbReference type="SAM" id="MobiDB-lite"/>
    </source>
</evidence>
<reference evidence="2" key="1">
    <citation type="submission" date="2021-08" db="EMBL/GenBank/DDBJ databases">
        <title>WGS assembly of Ceratopteris richardii.</title>
        <authorList>
            <person name="Marchant D.B."/>
            <person name="Chen G."/>
            <person name="Jenkins J."/>
            <person name="Shu S."/>
            <person name="Leebens-Mack J."/>
            <person name="Grimwood J."/>
            <person name="Schmutz J."/>
            <person name="Soltis P."/>
            <person name="Soltis D."/>
            <person name="Chen Z.-H."/>
        </authorList>
    </citation>
    <scope>NUCLEOTIDE SEQUENCE</scope>
    <source>
        <strain evidence="2">Whitten #5841</strain>
        <tissue evidence="2">Leaf</tissue>
    </source>
</reference>
<feature type="compositionally biased region" description="Basic residues" evidence="1">
    <location>
        <begin position="322"/>
        <end position="336"/>
    </location>
</feature>
<proteinExistence type="predicted"/>
<gene>
    <name evidence="2" type="ORF">KP509_24G080300</name>
</gene>
<feature type="region of interest" description="Disordered" evidence="1">
    <location>
        <begin position="237"/>
        <end position="272"/>
    </location>
</feature>
<dbReference type="AlphaFoldDB" id="A0A8T2RZH4"/>
<dbReference type="GO" id="GO:0009658">
    <property type="term" value="P:chloroplast organization"/>
    <property type="evidence" value="ECO:0007669"/>
    <property type="project" value="TreeGrafter"/>
</dbReference>
<dbReference type="GO" id="GO:1901259">
    <property type="term" value="P:chloroplast rRNA processing"/>
    <property type="evidence" value="ECO:0007669"/>
    <property type="project" value="TreeGrafter"/>
</dbReference>
<dbReference type="OrthoDB" id="409625at2759"/>
<sequence length="336" mass="37197">MVDMEVGNAAEVEVAAEGRKRFREDGEGEVADGSADKKLRLDSAIDGVEVNEEENNLIDQPAEAMAETEIGTEEEATTGKLVTDEADQAVLEEVNTHVQGGPVARITGAEASPRQIADSDDDAKGDNRPFVAKIGPMAFLSSMDAVDYFYNLLRQWPLNFNLNKYEHMMLDHLLNQGHSDSESKRGAGIKAFQVRVNSDFDSRCYHIIRCDGSVTDFSYRKCLDNIVSLPDRFKTPNGKRFGVKKKRKRRGGCWGCQDNPGKDSRSSGGNAGDDSVAYFSHMKSLHKSKIYRAEKRKKYRGSYGGSQDNRGKNGQGTNVHRVAGHSKKIQLPGKRF</sequence>
<accession>A0A8T2RZH4</accession>
<dbReference type="PANTHER" id="PTHR33415">
    <property type="entry name" value="PROTEIN EMBRYO DEFECTIVE 514"/>
    <property type="match status" value="1"/>
</dbReference>
<dbReference type="PANTHER" id="PTHR33415:SF12">
    <property type="entry name" value="PROTEIN EMBRYO DEFECTIVE 514"/>
    <property type="match status" value="1"/>
</dbReference>
<keyword evidence="3" id="KW-1185">Reference proteome</keyword>
<dbReference type="InterPro" id="IPR044673">
    <property type="entry name" value="DCL-like"/>
</dbReference>
<dbReference type="Gene3D" id="3.10.450.40">
    <property type="match status" value="1"/>
</dbReference>
<dbReference type="Pfam" id="PF11523">
    <property type="entry name" value="DUF3223"/>
    <property type="match status" value="1"/>
</dbReference>
<dbReference type="FunFam" id="3.10.450.40:FF:000016">
    <property type="entry name" value="Predicted protein"/>
    <property type="match status" value="1"/>
</dbReference>
<dbReference type="GO" id="GO:0009507">
    <property type="term" value="C:chloroplast"/>
    <property type="evidence" value="ECO:0007669"/>
    <property type="project" value="TreeGrafter"/>
</dbReference>
<name>A0A8T2RZH4_CERRI</name>
<organism evidence="2 3">
    <name type="scientific">Ceratopteris richardii</name>
    <name type="common">Triangle waterfern</name>
    <dbReference type="NCBI Taxonomy" id="49495"/>
    <lineage>
        <taxon>Eukaryota</taxon>
        <taxon>Viridiplantae</taxon>
        <taxon>Streptophyta</taxon>
        <taxon>Embryophyta</taxon>
        <taxon>Tracheophyta</taxon>
        <taxon>Polypodiopsida</taxon>
        <taxon>Polypodiidae</taxon>
        <taxon>Polypodiales</taxon>
        <taxon>Pteridineae</taxon>
        <taxon>Pteridaceae</taxon>
        <taxon>Parkerioideae</taxon>
        <taxon>Ceratopteris</taxon>
    </lineage>
</organism>
<feature type="region of interest" description="Disordered" evidence="1">
    <location>
        <begin position="107"/>
        <end position="127"/>
    </location>
</feature>
<feature type="compositionally biased region" description="Basic residues" evidence="1">
    <location>
        <begin position="241"/>
        <end position="251"/>
    </location>
</feature>
<evidence type="ECO:0000313" key="3">
    <source>
        <dbReference type="Proteomes" id="UP000825935"/>
    </source>
</evidence>
<protein>
    <submittedName>
        <fullName evidence="2">Uncharacterized protein</fullName>
    </submittedName>
</protein>
<comment type="caution">
    <text evidence="2">The sequence shown here is derived from an EMBL/GenBank/DDBJ whole genome shotgun (WGS) entry which is preliminary data.</text>
</comment>
<dbReference type="Proteomes" id="UP000825935">
    <property type="component" value="Chromosome 24"/>
</dbReference>
<evidence type="ECO:0000313" key="2">
    <source>
        <dbReference type="EMBL" id="KAH7300823.1"/>
    </source>
</evidence>
<feature type="region of interest" description="Disordered" evidence="1">
    <location>
        <begin position="296"/>
        <end position="336"/>
    </location>
</feature>
<dbReference type="EMBL" id="CM035429">
    <property type="protein sequence ID" value="KAH7300823.1"/>
    <property type="molecule type" value="Genomic_DNA"/>
</dbReference>